<dbReference type="EMBL" id="CCYA01000277">
    <property type="protein sequence ID" value="CEH19172.1"/>
    <property type="molecule type" value="Genomic_DNA"/>
</dbReference>
<protein>
    <submittedName>
        <fullName evidence="2">Uncharacterized protein</fullName>
    </submittedName>
</protein>
<dbReference type="AlphaFoldDB" id="A0A0P1BSG7"/>
<name>A0A0P1BSG7_9BASI</name>
<evidence type="ECO:0000313" key="3">
    <source>
        <dbReference type="Proteomes" id="UP000054845"/>
    </source>
</evidence>
<feature type="region of interest" description="Disordered" evidence="1">
    <location>
        <begin position="1"/>
        <end position="61"/>
    </location>
</feature>
<feature type="compositionally biased region" description="Basic and acidic residues" evidence="1">
    <location>
        <begin position="1"/>
        <end position="12"/>
    </location>
</feature>
<proteinExistence type="predicted"/>
<accession>A0A0P1BSG7</accession>
<keyword evidence="3" id="KW-1185">Reference proteome</keyword>
<evidence type="ECO:0000313" key="2">
    <source>
        <dbReference type="EMBL" id="CEH19172.1"/>
    </source>
</evidence>
<dbReference type="Proteomes" id="UP000054845">
    <property type="component" value="Unassembled WGS sequence"/>
</dbReference>
<reference evidence="3" key="1">
    <citation type="submission" date="2014-09" db="EMBL/GenBank/DDBJ databases">
        <authorList>
            <person name="Sharma Rahul"/>
            <person name="Thines Marco"/>
        </authorList>
    </citation>
    <scope>NUCLEOTIDE SEQUENCE [LARGE SCALE GENOMIC DNA]</scope>
</reference>
<feature type="compositionally biased region" description="Polar residues" evidence="1">
    <location>
        <begin position="18"/>
        <end position="28"/>
    </location>
</feature>
<organism evidence="2 3">
    <name type="scientific">Ceraceosorus bombacis</name>
    <dbReference type="NCBI Taxonomy" id="401625"/>
    <lineage>
        <taxon>Eukaryota</taxon>
        <taxon>Fungi</taxon>
        <taxon>Dikarya</taxon>
        <taxon>Basidiomycota</taxon>
        <taxon>Ustilaginomycotina</taxon>
        <taxon>Exobasidiomycetes</taxon>
        <taxon>Ceraceosorales</taxon>
        <taxon>Ceraceosoraceae</taxon>
        <taxon>Ceraceosorus</taxon>
    </lineage>
</organism>
<sequence length="93" mass="9876">MNTRNRSIDLLDHPASGDSGQWKQRLTASSFSSSSSRELNGEGNAAQSRLNDKGSRSQSRLAAAMMSHEYIHGAPDVGGAVWLDAGQRACSIG</sequence>
<evidence type="ECO:0000256" key="1">
    <source>
        <dbReference type="SAM" id="MobiDB-lite"/>
    </source>
</evidence>